<dbReference type="InterPro" id="IPR012336">
    <property type="entry name" value="Thioredoxin-like_fold"/>
</dbReference>
<dbReference type="RefSeq" id="WP_290315506.1">
    <property type="nucleotide sequence ID" value="NZ_JAUFPN010000039.1"/>
</dbReference>
<evidence type="ECO:0000256" key="6">
    <source>
        <dbReference type="SAM" id="SignalP"/>
    </source>
</evidence>
<evidence type="ECO:0000256" key="5">
    <source>
        <dbReference type="ARBA" id="ARBA00023284"/>
    </source>
</evidence>
<keyword evidence="5" id="KW-0676">Redox-active center</keyword>
<feature type="chain" id="PRO_5045172809" evidence="6">
    <location>
        <begin position="21"/>
        <end position="207"/>
    </location>
</feature>
<accession>A0ABT8A1Z2</accession>
<sequence>MLRRSILATATLLAASPLLAQPAAAQGADPRLGERGAGNPEAPVKVSEFFSLTCGHCAAFHKEIFPRVKRELVETGAIRMVWRDFPLDQLALTASAVARSLPAERYEGFIGALLASQDRWAFTRGDPMAELGKMAALAGMAKPRFDEVVADAAFQRGILEQRMAAEREFNVTATPSFAFQGKGALRSQSGNMTFERFQQLVEEARRG</sequence>
<name>A0ABT8A1Z2_9PROT</name>
<dbReference type="InterPro" id="IPR017937">
    <property type="entry name" value="Thioredoxin_CS"/>
</dbReference>
<evidence type="ECO:0000313" key="9">
    <source>
        <dbReference type="Proteomes" id="UP001529369"/>
    </source>
</evidence>
<dbReference type="PANTHER" id="PTHR13887:SF14">
    <property type="entry name" value="DISULFIDE BOND FORMATION PROTEIN D"/>
    <property type="match status" value="1"/>
</dbReference>
<dbReference type="Pfam" id="PF13462">
    <property type="entry name" value="Thioredoxin_4"/>
    <property type="match status" value="1"/>
</dbReference>
<keyword evidence="3" id="KW-0560">Oxidoreductase</keyword>
<evidence type="ECO:0000256" key="2">
    <source>
        <dbReference type="ARBA" id="ARBA00022729"/>
    </source>
</evidence>
<evidence type="ECO:0000256" key="1">
    <source>
        <dbReference type="ARBA" id="ARBA00005791"/>
    </source>
</evidence>
<evidence type="ECO:0000313" key="8">
    <source>
        <dbReference type="EMBL" id="MDN3563768.1"/>
    </source>
</evidence>
<dbReference type="PANTHER" id="PTHR13887">
    <property type="entry name" value="GLUTATHIONE S-TRANSFERASE KAPPA"/>
    <property type="match status" value="1"/>
</dbReference>
<keyword evidence="2 6" id="KW-0732">Signal</keyword>
<comment type="caution">
    <text evidence="8">The sequence shown here is derived from an EMBL/GenBank/DDBJ whole genome shotgun (WGS) entry which is preliminary data.</text>
</comment>
<evidence type="ECO:0000256" key="4">
    <source>
        <dbReference type="ARBA" id="ARBA00023157"/>
    </source>
</evidence>
<gene>
    <name evidence="8" type="ORF">QWZ14_05185</name>
</gene>
<evidence type="ECO:0000259" key="7">
    <source>
        <dbReference type="Pfam" id="PF13462"/>
    </source>
</evidence>
<feature type="signal peptide" evidence="6">
    <location>
        <begin position="1"/>
        <end position="20"/>
    </location>
</feature>
<protein>
    <submittedName>
        <fullName evidence="8">Thioredoxin domain-containing protein</fullName>
    </submittedName>
</protein>
<organism evidence="8 9">
    <name type="scientific">Paeniroseomonas aquatica</name>
    <dbReference type="NCBI Taxonomy" id="373043"/>
    <lineage>
        <taxon>Bacteria</taxon>
        <taxon>Pseudomonadati</taxon>
        <taxon>Pseudomonadota</taxon>
        <taxon>Alphaproteobacteria</taxon>
        <taxon>Acetobacterales</taxon>
        <taxon>Acetobacteraceae</taxon>
        <taxon>Paeniroseomonas</taxon>
    </lineage>
</organism>
<dbReference type="SUPFAM" id="SSF52833">
    <property type="entry name" value="Thioredoxin-like"/>
    <property type="match status" value="1"/>
</dbReference>
<dbReference type="EMBL" id="JAUFPN010000039">
    <property type="protein sequence ID" value="MDN3563768.1"/>
    <property type="molecule type" value="Genomic_DNA"/>
</dbReference>
<dbReference type="InterPro" id="IPR036249">
    <property type="entry name" value="Thioredoxin-like_sf"/>
</dbReference>
<dbReference type="PROSITE" id="PS00194">
    <property type="entry name" value="THIOREDOXIN_1"/>
    <property type="match status" value="1"/>
</dbReference>
<feature type="domain" description="Thioredoxin-like fold" evidence="7">
    <location>
        <begin position="37"/>
        <end position="202"/>
    </location>
</feature>
<dbReference type="Proteomes" id="UP001529369">
    <property type="component" value="Unassembled WGS sequence"/>
</dbReference>
<keyword evidence="9" id="KW-1185">Reference proteome</keyword>
<proteinExistence type="inferred from homology"/>
<dbReference type="Gene3D" id="3.40.30.10">
    <property type="entry name" value="Glutaredoxin"/>
    <property type="match status" value="1"/>
</dbReference>
<reference evidence="9" key="1">
    <citation type="journal article" date="2019" name="Int. J. Syst. Evol. Microbiol.">
        <title>The Global Catalogue of Microorganisms (GCM) 10K type strain sequencing project: providing services to taxonomists for standard genome sequencing and annotation.</title>
        <authorList>
            <consortium name="The Broad Institute Genomics Platform"/>
            <consortium name="The Broad Institute Genome Sequencing Center for Infectious Disease"/>
            <person name="Wu L."/>
            <person name="Ma J."/>
        </authorList>
    </citation>
    <scope>NUCLEOTIDE SEQUENCE [LARGE SCALE GENOMIC DNA]</scope>
    <source>
        <strain evidence="9">CECT 7131</strain>
    </source>
</reference>
<comment type="similarity">
    <text evidence="1">Belongs to the thioredoxin family. DsbA subfamily.</text>
</comment>
<evidence type="ECO:0000256" key="3">
    <source>
        <dbReference type="ARBA" id="ARBA00023002"/>
    </source>
</evidence>
<keyword evidence="4" id="KW-1015">Disulfide bond</keyword>